<proteinExistence type="predicted"/>
<dbReference type="AlphaFoldDB" id="A0A9P8I180"/>
<dbReference type="GO" id="GO:0006629">
    <property type="term" value="P:lipid metabolic process"/>
    <property type="evidence" value="ECO:0007669"/>
    <property type="project" value="InterPro"/>
</dbReference>
<name>A0A9P8I180_9PEZI</name>
<gene>
    <name evidence="1" type="ORF">FGG08_006280</name>
</gene>
<dbReference type="PANTHER" id="PTHR13593">
    <property type="match status" value="1"/>
</dbReference>
<dbReference type="Gene3D" id="3.20.20.190">
    <property type="entry name" value="Phosphatidylinositol (PI) phosphodiesterase"/>
    <property type="match status" value="1"/>
</dbReference>
<dbReference type="InterPro" id="IPR017946">
    <property type="entry name" value="PLC-like_Pdiesterase_TIM-brl"/>
</dbReference>
<dbReference type="PROSITE" id="PS50007">
    <property type="entry name" value="PIPLC_X_DOMAIN"/>
    <property type="match status" value="1"/>
</dbReference>
<dbReference type="PANTHER" id="PTHR13593:SF113">
    <property type="entry name" value="SI:DKEY-266F7.9"/>
    <property type="match status" value="1"/>
</dbReference>
<dbReference type="OrthoDB" id="1046782at2759"/>
<reference evidence="1" key="1">
    <citation type="submission" date="2021-03" db="EMBL/GenBank/DDBJ databases">
        <title>Comparative genomics and phylogenomic investigation of the class Geoglossomycetes provide insights into ecological specialization and systematics.</title>
        <authorList>
            <person name="Melie T."/>
            <person name="Pirro S."/>
            <person name="Miller A.N."/>
            <person name="Quandt A."/>
        </authorList>
    </citation>
    <scope>NUCLEOTIDE SEQUENCE</scope>
    <source>
        <strain evidence="1">GBOQ0MN5Z8</strain>
    </source>
</reference>
<dbReference type="InterPro" id="IPR051057">
    <property type="entry name" value="PI-PLC_domain"/>
</dbReference>
<evidence type="ECO:0000313" key="1">
    <source>
        <dbReference type="EMBL" id="KAH0536877.1"/>
    </source>
</evidence>
<dbReference type="GO" id="GO:0008081">
    <property type="term" value="F:phosphoric diester hydrolase activity"/>
    <property type="evidence" value="ECO:0007669"/>
    <property type="project" value="InterPro"/>
</dbReference>
<keyword evidence="2" id="KW-1185">Reference proteome</keyword>
<comment type="caution">
    <text evidence="1">The sequence shown here is derived from an EMBL/GenBank/DDBJ whole genome shotgun (WGS) entry which is preliminary data.</text>
</comment>
<dbReference type="Proteomes" id="UP000698800">
    <property type="component" value="Unassembled WGS sequence"/>
</dbReference>
<accession>A0A9P8I180</accession>
<organism evidence="1 2">
    <name type="scientific">Glutinoglossum americanum</name>
    <dbReference type="NCBI Taxonomy" id="1670608"/>
    <lineage>
        <taxon>Eukaryota</taxon>
        <taxon>Fungi</taxon>
        <taxon>Dikarya</taxon>
        <taxon>Ascomycota</taxon>
        <taxon>Pezizomycotina</taxon>
        <taxon>Geoglossomycetes</taxon>
        <taxon>Geoglossales</taxon>
        <taxon>Geoglossaceae</taxon>
        <taxon>Glutinoglossum</taxon>
    </lineage>
</organism>
<dbReference type="EMBL" id="JAGHQL010000175">
    <property type="protein sequence ID" value="KAH0536877.1"/>
    <property type="molecule type" value="Genomic_DNA"/>
</dbReference>
<evidence type="ECO:0000313" key="2">
    <source>
        <dbReference type="Proteomes" id="UP000698800"/>
    </source>
</evidence>
<sequence length="321" mass="35729">MSVTNLSILGSHNSLAYSRPGRPPVSNISRTQVLDLRRQLGIGVRYLDVRMRHYKNAFVAHHGATYLWGNFEDVVRDLCWFLSGGDGEEGGGGGGKGETIIMRLKRETGSWDVRAKNERDWEGTLFEYFFTDTFGTRACLERIWWRPPLEYGNEWPTLGEARGKIIILENFRLGGGRSSSIRYGFRWYDWNSILLQDEYRVPALSGRKKKFEAVVGFWRKYVDFGGEGGIEGTGAVREEGRGKLLVNHVSGSGSLAWPIDVATGAKGLNRRVGEWLVGEGKGARYLGVVVEDFVSVGDVEGVVGRNFRGGLRGGKGELESV</sequence>
<protein>
    <recommendedName>
        <fullName evidence="3">Phosphatidylinositol-specific phospholipase C X domain-containing protein</fullName>
    </recommendedName>
</protein>
<dbReference type="SUPFAM" id="SSF51695">
    <property type="entry name" value="PLC-like phosphodiesterases"/>
    <property type="match status" value="1"/>
</dbReference>
<evidence type="ECO:0008006" key="3">
    <source>
        <dbReference type="Google" id="ProtNLM"/>
    </source>
</evidence>